<dbReference type="SUPFAM" id="SSF57603">
    <property type="entry name" value="FnI-like domain"/>
    <property type="match status" value="4"/>
</dbReference>
<evidence type="ECO:0000259" key="3">
    <source>
        <dbReference type="PROSITE" id="PS50184"/>
    </source>
</evidence>
<dbReference type="RefSeq" id="XP_031567860.1">
    <property type="nucleotide sequence ID" value="XM_031712000.1"/>
</dbReference>
<dbReference type="Gene3D" id="2.10.70.10">
    <property type="entry name" value="Complement Module, domain 1"/>
    <property type="match status" value="2"/>
</dbReference>
<dbReference type="Proteomes" id="UP000515163">
    <property type="component" value="Unplaced"/>
</dbReference>
<feature type="signal peptide" evidence="2">
    <location>
        <begin position="1"/>
        <end position="16"/>
    </location>
</feature>
<dbReference type="PROSITE" id="PS50184">
    <property type="entry name" value="VWFC_2"/>
    <property type="match status" value="3"/>
</dbReference>
<reference evidence="6" key="1">
    <citation type="submission" date="2025-08" db="UniProtKB">
        <authorList>
            <consortium name="RefSeq"/>
        </authorList>
    </citation>
    <scope>IDENTIFICATION</scope>
    <source>
        <tissue evidence="6">Tentacle</tissue>
    </source>
</reference>
<dbReference type="Pfam" id="PF07452">
    <property type="entry name" value="CHRD"/>
    <property type="match status" value="2"/>
</dbReference>
<accession>A0A6P8IMT7</accession>
<dbReference type="InterPro" id="IPR001007">
    <property type="entry name" value="VWF_dom"/>
</dbReference>
<dbReference type="OrthoDB" id="9829321at2759"/>
<dbReference type="SMART" id="SM00754">
    <property type="entry name" value="CHRD"/>
    <property type="match status" value="2"/>
</dbReference>
<dbReference type="GO" id="GO:0009953">
    <property type="term" value="P:dorsal/ventral pattern formation"/>
    <property type="evidence" value="ECO:0007669"/>
    <property type="project" value="TreeGrafter"/>
</dbReference>
<keyword evidence="1" id="KW-0217">Developmental protein</keyword>
<name>A0A6P8IMT7_ACTTE</name>
<dbReference type="PANTHER" id="PTHR46526:SF1">
    <property type="entry name" value="CHORDIN"/>
    <property type="match status" value="1"/>
</dbReference>
<proteinExistence type="predicted"/>
<keyword evidence="2" id="KW-0732">Signal</keyword>
<dbReference type="InterPro" id="IPR010895">
    <property type="entry name" value="CHRD"/>
</dbReference>
<dbReference type="FunCoup" id="A0A6P8IMT7">
    <property type="interactions" value="161"/>
</dbReference>
<feature type="domain" description="VWFC" evidence="3">
    <location>
        <begin position="623"/>
        <end position="684"/>
    </location>
</feature>
<dbReference type="GO" id="GO:0005615">
    <property type="term" value="C:extracellular space"/>
    <property type="evidence" value="ECO:0007669"/>
    <property type="project" value="TreeGrafter"/>
</dbReference>
<dbReference type="KEGG" id="aten:116302657"/>
<feature type="domain" description="CHRD" evidence="4">
    <location>
        <begin position="357"/>
        <end position="478"/>
    </location>
</feature>
<dbReference type="PANTHER" id="PTHR46526">
    <property type="entry name" value="CHORDIN"/>
    <property type="match status" value="1"/>
</dbReference>
<dbReference type="PROSITE" id="PS01208">
    <property type="entry name" value="VWFC_1"/>
    <property type="match status" value="2"/>
</dbReference>
<feature type="domain" description="VWFC" evidence="3">
    <location>
        <begin position="703"/>
        <end position="772"/>
    </location>
</feature>
<gene>
    <name evidence="6" type="primary">LOC116302657</name>
</gene>
<feature type="domain" description="CHRD" evidence="4">
    <location>
        <begin position="484"/>
        <end position="611"/>
    </location>
</feature>
<feature type="domain" description="VWFC" evidence="3">
    <location>
        <begin position="36"/>
        <end position="110"/>
    </location>
</feature>
<evidence type="ECO:0000313" key="5">
    <source>
        <dbReference type="Proteomes" id="UP000515163"/>
    </source>
</evidence>
<dbReference type="GO" id="GO:0036122">
    <property type="term" value="F:BMP binding"/>
    <property type="evidence" value="ECO:0007669"/>
    <property type="project" value="TreeGrafter"/>
</dbReference>
<keyword evidence="5" id="KW-1185">Reference proteome</keyword>
<dbReference type="Pfam" id="PF00093">
    <property type="entry name" value="VWC"/>
    <property type="match status" value="3"/>
</dbReference>
<evidence type="ECO:0000259" key="4">
    <source>
        <dbReference type="PROSITE" id="PS50933"/>
    </source>
</evidence>
<evidence type="ECO:0000256" key="2">
    <source>
        <dbReference type="SAM" id="SignalP"/>
    </source>
</evidence>
<feature type="chain" id="PRO_5028304826" evidence="2">
    <location>
        <begin position="17"/>
        <end position="855"/>
    </location>
</feature>
<dbReference type="SMART" id="SM00214">
    <property type="entry name" value="VWC"/>
    <property type="match status" value="4"/>
</dbReference>
<protein>
    <submittedName>
        <fullName evidence="6">Chordin-like</fullName>
    </submittedName>
</protein>
<evidence type="ECO:0000313" key="6">
    <source>
        <dbReference type="RefSeq" id="XP_031567860.1"/>
    </source>
</evidence>
<dbReference type="InParanoid" id="A0A6P8IMT7"/>
<sequence length="855" mass="94964">MLKLMIITLIFPTIVGSRLLLRPYGLEFPSPSGNKNGCSFGIRNYKIGTTWNPEVSPFGVLNCVLCSCIKHAKKPGNYGKVSCRSTRNRCPKTSCTNPEFQRNQCCPTCPPEFVALLAPSQSSSSKSFSREIGLARVHLTLIKRSLHISIYYQGNQRPKTLLFYKQADKKLGELNIQRKFINGTKICLLWSDLNDQQTKQLTTKTIDVVLKFKRRSESLRGQLVSYDGYSEDAFESVLQAKLDGDLHMAALASLRLSRNRKYLHVTLYHNRFTHTGGKQIVASAHFIKAPQSGNVQVLHSIPVTSLQTDGEIKKITWSGSNEQNLKWLVRGILNMTLKIKAGGQTVEMTGRITIKKTCNVIYALMAGRDATKPTVTGSSGYVSFHFQDNGHLQYKLSISGLMQHVIEITLEMSRKRLVKKLSRSISSDEHSRVQIEDTWERPSAAEISLLFSGGISVNVRTALYRNGELRGHVKQLPYGGHHASFEDSPFLLSGNEVIPSTRTGASGLAWLSLDRHCSLHYNVLLKGLNRGQSNVITADLEGFAFFGEQPLEYKKERLTLRSFTGTMISGVVRDLDDEFLSNMFRGRVYLQISSNDSPRGELRGQVQFNDGPCRPPITGMTGQVCISEGQTYFNGEAWTPEYDQKCTTCSCKDSKVICFPIVCTPQNCSEALVVLPDKCCPVCPVMESQLIRTYAGVNPPKIKGCFVDQGSKFYPSGSVWHPYVEPFGYMKCVVCTCLASSNEISCSKVQCAQPKCKNPVKKHQADCCARCPDSVISSKSAAQSKVCQFGQITYPEGARWSPYMPPFGLIKCVTCQCQNSKVSCITVKCPDNYCKSTFSGMASKSCCVPCNGRTR</sequence>
<dbReference type="AlphaFoldDB" id="A0A6P8IMT7"/>
<evidence type="ECO:0000256" key="1">
    <source>
        <dbReference type="PROSITE-ProRule" id="PRU00230"/>
    </source>
</evidence>
<feature type="domain" description="CHRD" evidence="4">
    <location>
        <begin position="109"/>
        <end position="228"/>
    </location>
</feature>
<dbReference type="GeneID" id="116302657"/>
<dbReference type="InterPro" id="IPR052278">
    <property type="entry name" value="Chordin-like_regulators"/>
</dbReference>
<dbReference type="PROSITE" id="PS50933">
    <property type="entry name" value="CHRD"/>
    <property type="match status" value="3"/>
</dbReference>
<dbReference type="GO" id="GO:0030514">
    <property type="term" value="P:negative regulation of BMP signaling pathway"/>
    <property type="evidence" value="ECO:0007669"/>
    <property type="project" value="TreeGrafter"/>
</dbReference>
<organism evidence="5 6">
    <name type="scientific">Actinia tenebrosa</name>
    <name type="common">Australian red waratah sea anemone</name>
    <dbReference type="NCBI Taxonomy" id="6105"/>
    <lineage>
        <taxon>Eukaryota</taxon>
        <taxon>Metazoa</taxon>
        <taxon>Cnidaria</taxon>
        <taxon>Anthozoa</taxon>
        <taxon>Hexacorallia</taxon>
        <taxon>Actiniaria</taxon>
        <taxon>Actiniidae</taxon>
        <taxon>Actinia</taxon>
    </lineage>
</organism>